<dbReference type="EMBL" id="JAACJO010000021">
    <property type="protein sequence ID" value="KAF5348154.1"/>
    <property type="molecule type" value="Genomic_DNA"/>
</dbReference>
<dbReference type="AlphaFoldDB" id="A0A8H5CUB4"/>
<dbReference type="Pfam" id="PF01585">
    <property type="entry name" value="G-patch"/>
    <property type="match status" value="1"/>
</dbReference>
<dbReference type="PROSITE" id="PS50174">
    <property type="entry name" value="G_PATCH"/>
    <property type="match status" value="1"/>
</dbReference>
<name>A0A8H5CUB4_9AGAR</name>
<feature type="compositionally biased region" description="Gly residues" evidence="1">
    <location>
        <begin position="581"/>
        <end position="592"/>
    </location>
</feature>
<dbReference type="InterPro" id="IPR000467">
    <property type="entry name" value="G_patch_dom"/>
</dbReference>
<feature type="region of interest" description="Disordered" evidence="1">
    <location>
        <begin position="544"/>
        <end position="592"/>
    </location>
</feature>
<evidence type="ECO:0000313" key="5">
    <source>
        <dbReference type="Proteomes" id="UP000559027"/>
    </source>
</evidence>
<feature type="compositionally biased region" description="Polar residues" evidence="1">
    <location>
        <begin position="318"/>
        <end position="329"/>
    </location>
</feature>
<feature type="compositionally biased region" description="Acidic residues" evidence="1">
    <location>
        <begin position="262"/>
        <end position="278"/>
    </location>
</feature>
<dbReference type="PANTHER" id="PTHR14195">
    <property type="entry name" value="G PATCH DOMAIN CONTAINING PROTEIN 2"/>
    <property type="match status" value="1"/>
</dbReference>
<feature type="region of interest" description="Disordered" evidence="1">
    <location>
        <begin position="613"/>
        <end position="696"/>
    </location>
</feature>
<feature type="compositionally biased region" description="Basic and acidic residues" evidence="1">
    <location>
        <begin position="239"/>
        <end position="248"/>
    </location>
</feature>
<comment type="caution">
    <text evidence="4">The sequence shown here is derived from an EMBL/GenBank/DDBJ whole genome shotgun (WGS) entry which is preliminary data.</text>
</comment>
<feature type="region of interest" description="Disordered" evidence="1">
    <location>
        <begin position="229"/>
        <end position="401"/>
    </location>
</feature>
<organism evidence="4 5">
    <name type="scientific">Leucocoprinus leucothites</name>
    <dbReference type="NCBI Taxonomy" id="201217"/>
    <lineage>
        <taxon>Eukaryota</taxon>
        <taxon>Fungi</taxon>
        <taxon>Dikarya</taxon>
        <taxon>Basidiomycota</taxon>
        <taxon>Agaricomycotina</taxon>
        <taxon>Agaricomycetes</taxon>
        <taxon>Agaricomycetidae</taxon>
        <taxon>Agaricales</taxon>
        <taxon>Agaricineae</taxon>
        <taxon>Agaricaceae</taxon>
        <taxon>Leucocoprinus</taxon>
    </lineage>
</organism>
<feature type="region of interest" description="Disordered" evidence="1">
    <location>
        <begin position="465"/>
        <end position="516"/>
    </location>
</feature>
<dbReference type="SMART" id="SM00393">
    <property type="entry name" value="R3H"/>
    <property type="match status" value="1"/>
</dbReference>
<gene>
    <name evidence="4" type="ORF">D9756_010772</name>
</gene>
<feature type="region of interest" description="Disordered" evidence="1">
    <location>
        <begin position="1"/>
        <end position="63"/>
    </location>
</feature>
<evidence type="ECO:0000259" key="3">
    <source>
        <dbReference type="PROSITE" id="PS51061"/>
    </source>
</evidence>
<dbReference type="PROSITE" id="PS51061">
    <property type="entry name" value="R3H"/>
    <property type="match status" value="1"/>
</dbReference>
<dbReference type="OrthoDB" id="21470at2759"/>
<dbReference type="SMART" id="SM00443">
    <property type="entry name" value="G_patch"/>
    <property type="match status" value="1"/>
</dbReference>
<feature type="region of interest" description="Disordered" evidence="1">
    <location>
        <begin position="709"/>
        <end position="826"/>
    </location>
</feature>
<sequence>MGRKGKKNYTKHNNTSTSRGRGLGNAPFIPGRGDGHGYGPDSPTRGRGRGGGYNPRTHVPGSSFTQEEMDFTIHMYADGEDLYFLLILKRTRAGWRGGGRGRGNFNNPPQNGNYQNGGNRGGYGSPHPRGTYTPRGGGSDRGRGRGRGGYFPPPQNEPDFSPRHGRGIGATPDTTPIANKKLGANATLSDLLYASRPLLKPIKFVSSVHAPFLFQYDQEELMRPIGEQIGDGEASHVPTADRIERIFHGDIGAEDSSSSSSSEDDDDDEDEEEVEEVDFNNLGALAAAPPTGKSKATATATKTETKVKVDGVHRMAESQVNTSSYQQTQHETRGAGARIANNSIPVKPATAQDQTRMDVEEGLTHSIQQQPPASFFIDTQPGFVHPALSPRPPMPPPEDDDDEEIIVYVAPHPKVRSVSRLGTHPPPPADKASSAMDIDTSGFEPYSPPAALSLASMSIQDPTPVAHFSPAAADTMDTDMTDRPRSVAPPAHKSSVPPEPTPSSIAAAPPQKIAPNPTIASLKKFDFASTLLASTLSSSSIRKFPNIISPRVAKKQNAWERKKAKRERMKAKKKGRRSTGTRGGGGGGGGLATYGALVDDARLYSEDVLWEENGGKDKKWEKRRRGDSDLDWGTEDGESDSDDDDDSESGVEIAPNGLGKPMSEKAKGKQKAQSEDMDASVDGGKEDDHGMEVDSEIDVEAMKRFVSGLVSRDAGMFTTMDDVEDEKKLREEDAEGWEDDEDEDEDDEDEDDEDEDEDEDGEEEEDEEVKAAIELEEKLLIGESSEDDDDDDDDDDEVDISPKSSFQARLEKLRAKSRENKARDADGGDMLAENMAWAEGTMMMTTMTTTMMILSLVNFRSVLFDILDQHADILDSRNRKERNKLFKAVQNGSFDIDYADMQPAGKRKDKYKNVPPELAAQWELDRKRKAELKHERELKKLIEATDPFTKKKGGKKGRKAMLKGAAADPTINLGPNRIIDMTTLVQQIRRFVDNLDGPRTMSLPPANKETRKNVHEMAAAFGLKSVSKGHGDARYTTLTKTSRTGLGRVDEWKVQKVVRRAGGRGARGDSFGDFDGGRAKGKGRVPRHKEGDEVGGSAPKIGEGNVGFKMLAAMGWEEGDKIGLSGGLETPLVAIIKHSKLGLGATK</sequence>
<feature type="compositionally biased region" description="Basic residues" evidence="1">
    <location>
        <begin position="1"/>
        <end position="10"/>
    </location>
</feature>
<evidence type="ECO:0000259" key="2">
    <source>
        <dbReference type="PROSITE" id="PS50174"/>
    </source>
</evidence>
<feature type="compositionally biased region" description="Acidic residues" evidence="1">
    <location>
        <begin position="784"/>
        <end position="799"/>
    </location>
</feature>
<dbReference type="GO" id="GO:0003676">
    <property type="term" value="F:nucleic acid binding"/>
    <property type="evidence" value="ECO:0007669"/>
    <property type="project" value="UniProtKB-UniRule"/>
</dbReference>
<proteinExistence type="predicted"/>
<feature type="compositionally biased region" description="Basic and acidic residues" evidence="1">
    <location>
        <begin position="613"/>
        <end position="628"/>
    </location>
</feature>
<protein>
    <recommendedName>
        <fullName evidence="6">Protein SQS1</fullName>
    </recommendedName>
</protein>
<feature type="compositionally biased region" description="Acidic residues" evidence="1">
    <location>
        <begin position="732"/>
        <end position="768"/>
    </location>
</feature>
<dbReference type="SUPFAM" id="SSF82708">
    <property type="entry name" value="R3H domain"/>
    <property type="match status" value="1"/>
</dbReference>
<dbReference type="InterPro" id="IPR036867">
    <property type="entry name" value="R3H_dom_sf"/>
</dbReference>
<dbReference type="Pfam" id="PF01424">
    <property type="entry name" value="R3H"/>
    <property type="match status" value="1"/>
</dbReference>
<feature type="domain" description="G-patch" evidence="2">
    <location>
        <begin position="1103"/>
        <end position="1147"/>
    </location>
</feature>
<feature type="region of interest" description="Disordered" evidence="1">
    <location>
        <begin position="417"/>
        <end position="449"/>
    </location>
</feature>
<evidence type="ECO:0008006" key="6">
    <source>
        <dbReference type="Google" id="ProtNLM"/>
    </source>
</evidence>
<evidence type="ECO:0000313" key="4">
    <source>
        <dbReference type="EMBL" id="KAF5348154.1"/>
    </source>
</evidence>
<feature type="region of interest" description="Disordered" evidence="1">
    <location>
        <begin position="1063"/>
        <end position="1100"/>
    </location>
</feature>
<reference evidence="4 5" key="1">
    <citation type="journal article" date="2020" name="ISME J.">
        <title>Uncovering the hidden diversity of litter-decomposition mechanisms in mushroom-forming fungi.</title>
        <authorList>
            <person name="Floudas D."/>
            <person name="Bentzer J."/>
            <person name="Ahren D."/>
            <person name="Johansson T."/>
            <person name="Persson P."/>
            <person name="Tunlid A."/>
        </authorList>
    </citation>
    <scope>NUCLEOTIDE SEQUENCE [LARGE SCALE GENOMIC DNA]</scope>
    <source>
        <strain evidence="4 5">CBS 146.42</strain>
    </source>
</reference>
<dbReference type="Proteomes" id="UP000559027">
    <property type="component" value="Unassembled WGS sequence"/>
</dbReference>
<dbReference type="InterPro" id="IPR001374">
    <property type="entry name" value="R3H_dom"/>
</dbReference>
<feature type="compositionally biased region" description="Basic and acidic residues" evidence="1">
    <location>
        <begin position="683"/>
        <end position="692"/>
    </location>
</feature>
<feature type="compositionally biased region" description="Low complexity" evidence="1">
    <location>
        <begin position="103"/>
        <end position="117"/>
    </location>
</feature>
<keyword evidence="5" id="KW-1185">Reference proteome</keyword>
<feature type="compositionally biased region" description="Basic and acidic residues" evidence="1">
    <location>
        <begin position="769"/>
        <end position="780"/>
    </location>
</feature>
<evidence type="ECO:0000256" key="1">
    <source>
        <dbReference type="SAM" id="MobiDB-lite"/>
    </source>
</evidence>
<feature type="compositionally biased region" description="Acidic residues" evidence="1">
    <location>
        <begin position="629"/>
        <end position="649"/>
    </location>
</feature>
<dbReference type="InterPro" id="IPR051189">
    <property type="entry name" value="Splicing_assoc_domain"/>
</dbReference>
<dbReference type="Gene3D" id="3.30.1370.50">
    <property type="entry name" value="R3H-like domain"/>
    <property type="match status" value="1"/>
</dbReference>
<feature type="compositionally biased region" description="Basic and acidic residues" evidence="1">
    <location>
        <begin position="303"/>
        <end position="316"/>
    </location>
</feature>
<feature type="compositionally biased region" description="Low complexity" evidence="1">
    <location>
        <begin position="286"/>
        <end position="302"/>
    </location>
</feature>
<feature type="compositionally biased region" description="Basic and acidic residues" evidence="1">
    <location>
        <begin position="809"/>
        <end position="826"/>
    </location>
</feature>
<feature type="domain" description="R3H" evidence="3">
    <location>
        <begin position="978"/>
        <end position="1042"/>
    </location>
</feature>
<feature type="region of interest" description="Disordered" evidence="1">
    <location>
        <begin position="95"/>
        <end position="178"/>
    </location>
</feature>
<feature type="compositionally biased region" description="Basic residues" evidence="1">
    <location>
        <begin position="562"/>
        <end position="579"/>
    </location>
</feature>
<accession>A0A8H5CUB4</accession>